<keyword evidence="1" id="KW-0238">DNA-binding</keyword>
<feature type="compositionally biased region" description="Basic and acidic residues" evidence="2">
    <location>
        <begin position="710"/>
        <end position="724"/>
    </location>
</feature>
<keyword evidence="7" id="KW-1185">Reference proteome</keyword>
<dbReference type="Gene3D" id="1.10.443.20">
    <property type="entry name" value="Centromere DNA-binding protein complex CBF3 subunit, domain 2"/>
    <property type="match status" value="1"/>
</dbReference>
<dbReference type="InterPro" id="IPR049055">
    <property type="entry name" value="NDC10_N"/>
</dbReference>
<dbReference type="EMBL" id="HE650823">
    <property type="protein sequence ID" value="CCF57197.1"/>
    <property type="molecule type" value="Genomic_DNA"/>
</dbReference>
<dbReference type="HOGENOM" id="CLU_320281_0_0_1"/>
<evidence type="ECO:0000259" key="4">
    <source>
        <dbReference type="Pfam" id="PF16787"/>
    </source>
</evidence>
<dbReference type="InterPro" id="IPR010998">
    <property type="entry name" value="Integrase_recombinase_N"/>
</dbReference>
<dbReference type="STRING" id="1071382.H2AS47"/>
<evidence type="ECO:0000256" key="1">
    <source>
        <dbReference type="ARBA" id="ARBA00023125"/>
    </source>
</evidence>
<dbReference type="InterPro" id="IPR038279">
    <property type="entry name" value="Ndc10_dom2_sf"/>
</dbReference>
<gene>
    <name evidence="6" type="primary">KAFR0C02040</name>
    <name evidence="6" type="ORF">KAFR_0C02040</name>
</gene>
<dbReference type="RefSeq" id="XP_003956332.1">
    <property type="nucleotide sequence ID" value="XM_003956283.1"/>
</dbReference>
<feature type="domain" description="NDC10 N-terminal" evidence="5">
    <location>
        <begin position="8"/>
        <end position="121"/>
    </location>
</feature>
<evidence type="ECO:0000313" key="6">
    <source>
        <dbReference type="EMBL" id="CCF57197.1"/>
    </source>
</evidence>
<feature type="domain" description="Transcription activator GCR1-like" evidence="3">
    <location>
        <begin position="779"/>
        <end position="858"/>
    </location>
</feature>
<dbReference type="InterPro" id="IPR022210">
    <property type="entry name" value="TF_GCR1-like"/>
</dbReference>
<dbReference type="GO" id="GO:0051233">
    <property type="term" value="C:spindle midzone"/>
    <property type="evidence" value="ECO:0007669"/>
    <property type="project" value="EnsemblFungi"/>
</dbReference>
<dbReference type="GO" id="GO:0031518">
    <property type="term" value="C:CBF3 complex"/>
    <property type="evidence" value="ECO:0007669"/>
    <property type="project" value="EnsemblFungi"/>
</dbReference>
<accession>H2AS47</accession>
<feature type="domain" description="Ndc10" evidence="4">
    <location>
        <begin position="136"/>
        <end position="295"/>
    </location>
</feature>
<evidence type="ECO:0000256" key="2">
    <source>
        <dbReference type="SAM" id="MobiDB-lite"/>
    </source>
</evidence>
<dbReference type="AlphaFoldDB" id="H2AS47"/>
<name>H2AS47_KAZAF</name>
<dbReference type="KEGG" id="kaf:KAFR_0C02040"/>
<dbReference type="Pfam" id="PF16787">
    <property type="entry name" value="NDC10_II"/>
    <property type="match status" value="2"/>
</dbReference>
<dbReference type="Pfam" id="PF21400">
    <property type="entry name" value="Ndc10_N"/>
    <property type="match status" value="1"/>
</dbReference>
<feature type="domain" description="Ndc10" evidence="4">
    <location>
        <begin position="306"/>
        <end position="410"/>
    </location>
</feature>
<dbReference type="GO" id="GO:0000022">
    <property type="term" value="P:mitotic spindle elongation"/>
    <property type="evidence" value="ECO:0007669"/>
    <property type="project" value="EnsemblFungi"/>
</dbReference>
<sequence>MTEEGDLQSQVRKLSDTLSPRILHQYKTYYTQYIHWCQYNKVLVTANDNDPLPYKDVPVSAQLIHRFLLDTLITNTDEIFSLQKLKEMINSLRFLYKLCAIHGNENDSLDDTYLDSVVHLHEYWSQRDTNMNNLAIISLNLWNSNSNGLKETYFKGSLEKSRYLLDFHLVNYLRLSYTDRSKLKLASFKVNKENNIVLNNTNITLLPQDCPFLCPYTSMATYLYFRFYGVKSISKGEGFPNLLKDTNDDLLASLPIIKGRLTEYPKETTLGLGYASLFKYCNLSYTKKNYFEIPSSIPRFPSSTQSTPFDFKRILNFKSPYVNYDASDYNSKFSQRKNTTDLPPTHLINQLFPEIESYKHNYWNSLSEESKNFINLLEFLRLKLVINLPIIFKFFPNHDLFKDPLFQNADVYSYLNDPIFELNETSVLPFEIVPGSNQSHFMMNDIFKQLIEIPDQSIPMGQNSQTNIPARNVTNQSQLNEDTLDDFRKQNFQFIQFQTLSNFKTLILFLSKIFDNLSMKKSSKDSVIRQLTRFNDSIVERINKTTPKDIKEYFLKNEIIRHSQDLFPFEDNADFEKPKEKKRNSFKLLAVGDSSSDEENEDFLSSSSEDESKDSGNDSSDEEDENMQEELKFLVDTLVNSKVDSAIAKQMNKFQSKMNLMIESLIEEKVKQVIDNSDIGGIMRKRKYVDDDDDENGDDPVKSPSFVPRETIDKVKTPRFKIQERPISSPLSMDSIRRQNKSSTPKAIAHTHTDENVDPHEIREPQDSHSEVEKEDSKFRMDPSINTIEGVILEWFTPNPNMHNECVHSMNKTNDKTWRSGFETLYKQRKQITEFYVHLINLESLDRYKAIEICNDLRGDKSIKEFAKYLKQWKKEHDNSFSGLYK</sequence>
<feature type="region of interest" description="Disordered" evidence="2">
    <location>
        <begin position="689"/>
        <end position="779"/>
    </location>
</feature>
<organism evidence="6 7">
    <name type="scientific">Kazachstania africana (strain ATCC 22294 / BCRC 22015 / CBS 2517 / CECT 1963 / NBRC 1671 / NRRL Y-8276)</name>
    <name type="common">Yeast</name>
    <name type="synonym">Kluyveromyces africanus</name>
    <dbReference type="NCBI Taxonomy" id="1071382"/>
    <lineage>
        <taxon>Eukaryota</taxon>
        <taxon>Fungi</taxon>
        <taxon>Dikarya</taxon>
        <taxon>Ascomycota</taxon>
        <taxon>Saccharomycotina</taxon>
        <taxon>Saccharomycetes</taxon>
        <taxon>Saccharomycetales</taxon>
        <taxon>Saccharomycetaceae</taxon>
        <taxon>Kazachstania</taxon>
    </lineage>
</organism>
<feature type="compositionally biased region" description="Basic and acidic residues" evidence="2">
    <location>
        <begin position="751"/>
        <end position="779"/>
    </location>
</feature>
<evidence type="ECO:0008006" key="8">
    <source>
        <dbReference type="Google" id="ProtNLM"/>
    </source>
</evidence>
<dbReference type="Proteomes" id="UP000005220">
    <property type="component" value="Chromosome 3"/>
</dbReference>
<dbReference type="GeneID" id="13885116"/>
<dbReference type="eggNOG" id="ENOG502QVZD">
    <property type="taxonomic scope" value="Eukaryota"/>
</dbReference>
<feature type="region of interest" description="Disordered" evidence="2">
    <location>
        <begin position="588"/>
        <end position="627"/>
    </location>
</feature>
<dbReference type="Gene3D" id="1.10.150.130">
    <property type="match status" value="1"/>
</dbReference>
<dbReference type="GO" id="GO:0000921">
    <property type="term" value="P:septin ring assembly"/>
    <property type="evidence" value="ECO:0007669"/>
    <property type="project" value="EnsemblFungi"/>
</dbReference>
<evidence type="ECO:0000259" key="3">
    <source>
        <dbReference type="Pfam" id="PF12550"/>
    </source>
</evidence>
<dbReference type="GO" id="GO:0019237">
    <property type="term" value="F:centromeric DNA binding"/>
    <property type="evidence" value="ECO:0007669"/>
    <property type="project" value="EnsemblFungi"/>
</dbReference>
<dbReference type="Pfam" id="PF12550">
    <property type="entry name" value="GCR1_C"/>
    <property type="match status" value="1"/>
</dbReference>
<dbReference type="GO" id="GO:0000776">
    <property type="term" value="C:kinetochore"/>
    <property type="evidence" value="ECO:0007669"/>
    <property type="project" value="EnsemblFungi"/>
</dbReference>
<feature type="compositionally biased region" description="Acidic residues" evidence="2">
    <location>
        <begin position="595"/>
        <end position="612"/>
    </location>
</feature>
<dbReference type="GO" id="GO:0051382">
    <property type="term" value="P:kinetochore assembly"/>
    <property type="evidence" value="ECO:0007669"/>
    <property type="project" value="EnsemblFungi"/>
</dbReference>
<dbReference type="InterPro" id="IPR031872">
    <property type="entry name" value="NDC10_II"/>
</dbReference>
<dbReference type="OrthoDB" id="4032152at2759"/>
<proteinExistence type="predicted"/>
<evidence type="ECO:0000313" key="7">
    <source>
        <dbReference type="Proteomes" id="UP000005220"/>
    </source>
</evidence>
<reference evidence="6 7" key="1">
    <citation type="journal article" date="2011" name="Proc. Natl. Acad. Sci. U.S.A.">
        <title>Evolutionary erosion of yeast sex chromosomes by mating-type switching accidents.</title>
        <authorList>
            <person name="Gordon J.L."/>
            <person name="Armisen D."/>
            <person name="Proux-Wera E."/>
            <person name="Oheigeartaigh S.S."/>
            <person name="Byrne K.P."/>
            <person name="Wolfe K.H."/>
        </authorList>
    </citation>
    <scope>NUCLEOTIDE SEQUENCE [LARGE SCALE GENOMIC DNA]</scope>
    <source>
        <strain evidence="7">ATCC 22294 / BCRC 22015 / CBS 2517 / CECT 1963 / NBRC 1671 / NRRL Y-8276</strain>
    </source>
</reference>
<evidence type="ECO:0000259" key="5">
    <source>
        <dbReference type="Pfam" id="PF21400"/>
    </source>
</evidence>
<dbReference type="InParanoid" id="H2AS47"/>
<protein>
    <recommendedName>
        <fullName evidence="8">Transcription activator GCR1-like domain-containing protein</fullName>
    </recommendedName>
</protein>
<dbReference type="GO" id="GO:0008301">
    <property type="term" value="F:DNA binding, bending"/>
    <property type="evidence" value="ECO:0007669"/>
    <property type="project" value="EnsemblFungi"/>
</dbReference>
<dbReference type="FunCoup" id="H2AS47">
    <property type="interactions" value="180"/>
</dbReference>